<keyword evidence="9" id="KW-0735">Signal-anchor</keyword>
<dbReference type="InterPro" id="IPR001304">
    <property type="entry name" value="C-type_lectin-like"/>
</dbReference>
<evidence type="ECO:0000256" key="3">
    <source>
        <dbReference type="ARBA" id="ARBA00022588"/>
    </source>
</evidence>
<comment type="subcellular location">
    <subcellularLocation>
        <location evidence="1">Cell membrane</location>
        <topology evidence="1">Single-pass type II membrane protein</topology>
    </subcellularLocation>
</comment>
<keyword evidence="8" id="KW-0391">Immunity</keyword>
<keyword evidence="18" id="KW-1185">Reference proteome</keyword>
<feature type="transmembrane region" description="Helical" evidence="15">
    <location>
        <begin position="21"/>
        <end position="45"/>
    </location>
</feature>
<dbReference type="GO" id="GO:0045087">
    <property type="term" value="P:innate immune response"/>
    <property type="evidence" value="ECO:0007669"/>
    <property type="project" value="UniProtKB-KW"/>
</dbReference>
<evidence type="ECO:0000259" key="16">
    <source>
        <dbReference type="PROSITE" id="PS50041"/>
    </source>
</evidence>
<keyword evidence="14" id="KW-0325">Glycoprotein</keyword>
<feature type="domain" description="C-type lectin" evidence="16">
    <location>
        <begin position="86"/>
        <end position="203"/>
    </location>
</feature>
<name>A0A2K5R3B2_CEBIM</name>
<evidence type="ECO:0000256" key="1">
    <source>
        <dbReference type="ARBA" id="ARBA00004401"/>
    </source>
</evidence>
<protein>
    <submittedName>
        <fullName evidence="17">C-type lectin domain containing 6A</fullName>
    </submittedName>
</protein>
<dbReference type="GO" id="GO:0005537">
    <property type="term" value="F:D-mannose binding"/>
    <property type="evidence" value="ECO:0007669"/>
    <property type="project" value="Ensembl"/>
</dbReference>
<dbReference type="Proteomes" id="UP000233040">
    <property type="component" value="Unassembled WGS sequence"/>
</dbReference>
<keyword evidence="2" id="KW-1003">Cell membrane</keyword>
<dbReference type="InterPro" id="IPR016187">
    <property type="entry name" value="CTDL_fold"/>
</dbReference>
<keyword evidence="13" id="KW-1015">Disulfide bond</keyword>
<keyword evidence="5" id="KW-0479">Metal-binding</keyword>
<proteinExistence type="predicted"/>
<dbReference type="InterPro" id="IPR050111">
    <property type="entry name" value="C-type_lectin/snaclec_domain"/>
</dbReference>
<evidence type="ECO:0000256" key="4">
    <source>
        <dbReference type="ARBA" id="ARBA00022692"/>
    </source>
</evidence>
<dbReference type="PANTHER" id="PTHR22803">
    <property type="entry name" value="MANNOSE, PHOSPHOLIPASE, LECTIN RECEPTOR RELATED"/>
    <property type="match status" value="1"/>
</dbReference>
<dbReference type="STRING" id="9516.ENSCCAP00000022628"/>
<evidence type="ECO:0000256" key="2">
    <source>
        <dbReference type="ARBA" id="ARBA00022475"/>
    </source>
</evidence>
<evidence type="ECO:0000256" key="5">
    <source>
        <dbReference type="ARBA" id="ARBA00022723"/>
    </source>
</evidence>
<dbReference type="InterPro" id="IPR033989">
    <property type="entry name" value="CD209-like_CTLD"/>
</dbReference>
<accession>A0A2K5R3B2</accession>
<dbReference type="OMA" id="EKNVRFW"/>
<keyword evidence="11" id="KW-1064">Adaptive immunity</keyword>
<dbReference type="GO" id="GO:0038187">
    <property type="term" value="F:pattern recognition receptor activity"/>
    <property type="evidence" value="ECO:0007669"/>
    <property type="project" value="Ensembl"/>
</dbReference>
<evidence type="ECO:0000256" key="11">
    <source>
        <dbReference type="ARBA" id="ARBA00023130"/>
    </source>
</evidence>
<keyword evidence="3" id="KW-0399">Innate immunity</keyword>
<evidence type="ECO:0000256" key="6">
    <source>
        <dbReference type="ARBA" id="ARBA00022734"/>
    </source>
</evidence>
<dbReference type="SUPFAM" id="SSF56436">
    <property type="entry name" value="C-type lectin-like"/>
    <property type="match status" value="1"/>
</dbReference>
<keyword evidence="4 15" id="KW-0812">Transmembrane</keyword>
<evidence type="ECO:0000256" key="13">
    <source>
        <dbReference type="ARBA" id="ARBA00023157"/>
    </source>
</evidence>
<gene>
    <name evidence="17" type="primary">CLEC6A</name>
</gene>
<dbReference type="GO" id="GO:0002250">
    <property type="term" value="P:adaptive immune response"/>
    <property type="evidence" value="ECO:0007669"/>
    <property type="project" value="UniProtKB-KW"/>
</dbReference>
<dbReference type="CDD" id="cd03590">
    <property type="entry name" value="CLECT_DC-SIGN_like"/>
    <property type="match status" value="1"/>
</dbReference>
<keyword evidence="7" id="KW-0106">Calcium</keyword>
<evidence type="ECO:0000313" key="18">
    <source>
        <dbReference type="Proteomes" id="UP000233040"/>
    </source>
</evidence>
<evidence type="ECO:0000256" key="9">
    <source>
        <dbReference type="ARBA" id="ARBA00022968"/>
    </source>
</evidence>
<dbReference type="Gene3D" id="3.10.100.10">
    <property type="entry name" value="Mannose-Binding Protein A, subunit A"/>
    <property type="match status" value="1"/>
</dbReference>
<evidence type="ECO:0000256" key="10">
    <source>
        <dbReference type="ARBA" id="ARBA00022989"/>
    </source>
</evidence>
<keyword evidence="6" id="KW-0430">Lectin</keyword>
<dbReference type="GeneTree" id="ENSGT00940000162938"/>
<dbReference type="Pfam" id="PF00059">
    <property type="entry name" value="Lectin_C"/>
    <property type="match status" value="1"/>
</dbReference>
<dbReference type="FunFam" id="3.10.100.10:FF:000024">
    <property type="entry name" value="C-type lectin domain family 4 member A"/>
    <property type="match status" value="1"/>
</dbReference>
<reference evidence="17" key="1">
    <citation type="submission" date="2025-08" db="UniProtKB">
        <authorList>
            <consortium name="Ensembl"/>
        </authorList>
    </citation>
    <scope>IDENTIFICATION</scope>
</reference>
<dbReference type="Ensembl" id="ENSCCAT00000040126.1">
    <property type="protein sequence ID" value="ENSCCAP00000022628.1"/>
    <property type="gene ID" value="ENSCCAG00000029120.1"/>
</dbReference>
<dbReference type="AlphaFoldDB" id="A0A2K5R3B2"/>
<keyword evidence="10 15" id="KW-1133">Transmembrane helix</keyword>
<sequence length="209" mass="23955">RMQERQLQGTEKGGWWSLKHWSAAGILIALLSACFIVSCVVTYHFTHGKTGKSLSDLHSCHSSLTCVSEGTKMTAWECCPASWKPFGSSCYFISSEEKFWSKSEQNCAEMGAHLLVINTEAEQNFIVQQLNESLSYFLGLSDPRGNNNWQWIDKTPFEKNVRFWHANEPNHSEEQCGSIVFWKPKGWGWNDVLCESRRNSICEMNKIYL</sequence>
<dbReference type="PROSITE" id="PS50041">
    <property type="entry name" value="C_TYPE_LECTIN_2"/>
    <property type="match status" value="1"/>
</dbReference>
<evidence type="ECO:0000256" key="14">
    <source>
        <dbReference type="ARBA" id="ARBA00023180"/>
    </source>
</evidence>
<dbReference type="GO" id="GO:0005509">
    <property type="term" value="F:calcium ion binding"/>
    <property type="evidence" value="ECO:0007669"/>
    <property type="project" value="Ensembl"/>
</dbReference>
<evidence type="ECO:0000256" key="12">
    <source>
        <dbReference type="ARBA" id="ARBA00023136"/>
    </source>
</evidence>
<organism evidence="17 18">
    <name type="scientific">Cebus imitator</name>
    <name type="common">Panamanian white-faced capuchin</name>
    <name type="synonym">Cebus capucinus imitator</name>
    <dbReference type="NCBI Taxonomy" id="2715852"/>
    <lineage>
        <taxon>Eukaryota</taxon>
        <taxon>Metazoa</taxon>
        <taxon>Chordata</taxon>
        <taxon>Craniata</taxon>
        <taxon>Vertebrata</taxon>
        <taxon>Euteleostomi</taxon>
        <taxon>Mammalia</taxon>
        <taxon>Eutheria</taxon>
        <taxon>Euarchontoglires</taxon>
        <taxon>Primates</taxon>
        <taxon>Haplorrhini</taxon>
        <taxon>Platyrrhini</taxon>
        <taxon>Cebidae</taxon>
        <taxon>Cebinae</taxon>
        <taxon>Cebus</taxon>
    </lineage>
</organism>
<evidence type="ECO:0000313" key="17">
    <source>
        <dbReference type="Ensembl" id="ENSCCAP00000022628.1"/>
    </source>
</evidence>
<reference evidence="17" key="2">
    <citation type="submission" date="2025-09" db="UniProtKB">
        <authorList>
            <consortium name="Ensembl"/>
        </authorList>
    </citation>
    <scope>IDENTIFICATION</scope>
</reference>
<evidence type="ECO:0000256" key="15">
    <source>
        <dbReference type="SAM" id="Phobius"/>
    </source>
</evidence>
<dbReference type="SMART" id="SM00034">
    <property type="entry name" value="CLECT"/>
    <property type="match status" value="1"/>
</dbReference>
<dbReference type="GO" id="GO:0005886">
    <property type="term" value="C:plasma membrane"/>
    <property type="evidence" value="ECO:0007669"/>
    <property type="project" value="UniProtKB-SubCell"/>
</dbReference>
<evidence type="ECO:0000256" key="8">
    <source>
        <dbReference type="ARBA" id="ARBA00022859"/>
    </source>
</evidence>
<dbReference type="InterPro" id="IPR016186">
    <property type="entry name" value="C-type_lectin-like/link_sf"/>
</dbReference>
<keyword evidence="12 15" id="KW-0472">Membrane</keyword>
<evidence type="ECO:0000256" key="7">
    <source>
        <dbReference type="ARBA" id="ARBA00022837"/>
    </source>
</evidence>